<dbReference type="EMBL" id="JYDS01004988">
    <property type="protein sequence ID" value="KRY94741.1"/>
    <property type="molecule type" value="Genomic_DNA"/>
</dbReference>
<protein>
    <submittedName>
        <fullName evidence="1">Uncharacterized protein</fullName>
    </submittedName>
</protein>
<reference evidence="1 2" key="1">
    <citation type="submission" date="2015-01" db="EMBL/GenBank/DDBJ databases">
        <title>Evolution of Trichinella species and genotypes.</title>
        <authorList>
            <person name="Korhonen P.K."/>
            <person name="Edoardo P."/>
            <person name="Giuseppe L.R."/>
            <person name="Gasser R.B."/>
        </authorList>
    </citation>
    <scope>NUCLEOTIDE SEQUENCE [LARGE SCALE GENOMIC DNA]</scope>
    <source>
        <strain evidence="1">ISS588</strain>
    </source>
</reference>
<proteinExistence type="predicted"/>
<comment type="caution">
    <text evidence="1">The sequence shown here is derived from an EMBL/GenBank/DDBJ whole genome shotgun (WGS) entry which is preliminary data.</text>
</comment>
<dbReference type="AlphaFoldDB" id="A0A0V1G9B7"/>
<accession>A0A0V1G9B7</accession>
<evidence type="ECO:0000313" key="1">
    <source>
        <dbReference type="EMBL" id="KRY94741.1"/>
    </source>
</evidence>
<sequence>MLCCSASLFVIFTDKSKKTADNFTFEEFNYKSKKTANISILKEIEWEK</sequence>
<dbReference type="Proteomes" id="UP000054805">
    <property type="component" value="Unassembled WGS sequence"/>
</dbReference>
<keyword evidence="2" id="KW-1185">Reference proteome</keyword>
<evidence type="ECO:0000313" key="2">
    <source>
        <dbReference type="Proteomes" id="UP000054805"/>
    </source>
</evidence>
<name>A0A0V1G9B7_TRIPS</name>
<gene>
    <name evidence="1" type="ORF">T4B_13273</name>
</gene>
<organism evidence="1 2">
    <name type="scientific">Trichinella pseudospiralis</name>
    <name type="common">Parasitic roundworm</name>
    <dbReference type="NCBI Taxonomy" id="6337"/>
    <lineage>
        <taxon>Eukaryota</taxon>
        <taxon>Metazoa</taxon>
        <taxon>Ecdysozoa</taxon>
        <taxon>Nematoda</taxon>
        <taxon>Enoplea</taxon>
        <taxon>Dorylaimia</taxon>
        <taxon>Trichinellida</taxon>
        <taxon>Trichinellidae</taxon>
        <taxon>Trichinella</taxon>
    </lineage>
</organism>